<evidence type="ECO:0000313" key="1">
    <source>
        <dbReference type="EMBL" id="OOR05658.1"/>
    </source>
</evidence>
<gene>
    <name evidence="1" type="ORF">BW900_16400</name>
</gene>
<reference evidence="1 2" key="1">
    <citation type="submission" date="2017-01" db="EMBL/GenBank/DDBJ databases">
        <title>Bacillus cereus isolates.</title>
        <authorList>
            <person name="Beno S.M."/>
        </authorList>
    </citation>
    <scope>NUCLEOTIDE SEQUENCE [LARGE SCALE GENOMIC DNA]</scope>
    <source>
        <strain evidence="1 2">FSL W7-1108</strain>
    </source>
</reference>
<dbReference type="Proteomes" id="UP000190696">
    <property type="component" value="Unassembled WGS sequence"/>
</dbReference>
<accession>A0A1S9T6P4</accession>
<evidence type="ECO:0000313" key="2">
    <source>
        <dbReference type="Proteomes" id="UP000190696"/>
    </source>
</evidence>
<name>A0A1S9T6P4_BACMY</name>
<proteinExistence type="predicted"/>
<sequence>MKLKADLFPYPVLNSEMNDYENSEFSSDIHFEKVSPSKMNVMVKFKLNDAMLERFITEGKAVYAVHLEGVSSSYRKLFTASKLQNELTISLNANEISGKIEVNTMILANEMIENYSNPNFNNEYYGDNFNVLKLTKGDILAFDTMAELNIKFANKENPNAKSMIRVAAINDVFMDVNIDGDIILVNLPKNAHEAYQVMSRSDQVKQSMLLVTIVVPALTYVIERVKNGEFNRDCLWVPALFELLNKAGYDEQTILTADAMKVAQQLLDVPVEDALYNFYKGAELTDD</sequence>
<dbReference type="EMBL" id="MUAI01000013">
    <property type="protein sequence ID" value="OOR05658.1"/>
    <property type="molecule type" value="Genomic_DNA"/>
</dbReference>
<organism evidence="1 2">
    <name type="scientific">Bacillus mycoides</name>
    <dbReference type="NCBI Taxonomy" id="1405"/>
    <lineage>
        <taxon>Bacteria</taxon>
        <taxon>Bacillati</taxon>
        <taxon>Bacillota</taxon>
        <taxon>Bacilli</taxon>
        <taxon>Bacillales</taxon>
        <taxon>Bacillaceae</taxon>
        <taxon>Bacillus</taxon>
        <taxon>Bacillus cereus group</taxon>
    </lineage>
</organism>
<comment type="caution">
    <text evidence="1">The sequence shown here is derived from an EMBL/GenBank/DDBJ whole genome shotgun (WGS) entry which is preliminary data.</text>
</comment>
<dbReference type="RefSeq" id="WP_078176414.1">
    <property type="nucleotide sequence ID" value="NZ_MUAI01000013.1"/>
</dbReference>
<dbReference type="AlphaFoldDB" id="A0A1S9T6P4"/>
<protein>
    <submittedName>
        <fullName evidence="1">Uncharacterized protein</fullName>
    </submittedName>
</protein>